<evidence type="ECO:0000313" key="12">
    <source>
        <dbReference type="Proteomes" id="UP000250242"/>
    </source>
</evidence>
<dbReference type="NCBIfam" id="TIGR01643">
    <property type="entry name" value="YD_repeat_2x"/>
    <property type="match status" value="6"/>
</dbReference>
<protein>
    <submittedName>
        <fullName evidence="11">Cell wall-associated polypeptide CWBP200</fullName>
    </submittedName>
</protein>
<name>A0A2X1UP06_9BURK</name>
<dbReference type="InterPro" id="IPR017847">
    <property type="entry name" value="T6SS_RhsGE_Vgr_subset"/>
</dbReference>
<feature type="domain" description="DUF6531" evidence="8">
    <location>
        <begin position="853"/>
        <end position="928"/>
    </location>
</feature>
<evidence type="ECO:0000259" key="7">
    <source>
        <dbReference type="Pfam" id="PF04717"/>
    </source>
</evidence>
<evidence type="ECO:0000259" key="6">
    <source>
        <dbReference type="Pfam" id="PF03527"/>
    </source>
</evidence>
<dbReference type="SUPFAM" id="SSF69255">
    <property type="entry name" value="gp5 N-terminal domain-like"/>
    <property type="match status" value="1"/>
</dbReference>
<feature type="domain" description="Gp5/Type VI secretion system Vgr C-terminal trimerisation" evidence="9">
    <location>
        <begin position="466"/>
        <end position="568"/>
    </location>
</feature>
<dbReference type="PRINTS" id="PR00394">
    <property type="entry name" value="RHSPROTEIN"/>
</dbReference>
<dbReference type="InterPro" id="IPR031325">
    <property type="entry name" value="RHS_repeat"/>
</dbReference>
<evidence type="ECO:0000313" key="11">
    <source>
        <dbReference type="EMBL" id="SPY08788.1"/>
    </source>
</evidence>
<dbReference type="InterPro" id="IPR022385">
    <property type="entry name" value="Rhs_assc_core"/>
</dbReference>
<feature type="domain" description="Teneurin-like YD-shell" evidence="10">
    <location>
        <begin position="1418"/>
        <end position="1733"/>
    </location>
</feature>
<accession>A0A2X1UP06</accession>
<dbReference type="PANTHER" id="PTHR32305">
    <property type="match status" value="1"/>
</dbReference>
<dbReference type="InterPro" id="IPR054030">
    <property type="entry name" value="Gp5_Vgr_C"/>
</dbReference>
<evidence type="ECO:0000256" key="2">
    <source>
        <dbReference type="ARBA" id="ARBA00005558"/>
    </source>
</evidence>
<dbReference type="InterPro" id="IPR001826">
    <property type="entry name" value="RHS"/>
</dbReference>
<dbReference type="NCBIfam" id="TIGR03696">
    <property type="entry name" value="Rhs_assc_core"/>
    <property type="match status" value="1"/>
</dbReference>
<dbReference type="SUPFAM" id="SSF69349">
    <property type="entry name" value="Phage fibre proteins"/>
    <property type="match status" value="1"/>
</dbReference>
<keyword evidence="3" id="KW-0964">Secreted</keyword>
<feature type="region of interest" description="Disordered" evidence="5">
    <location>
        <begin position="793"/>
        <end position="822"/>
    </location>
</feature>
<dbReference type="Pfam" id="PF20148">
    <property type="entry name" value="DUF6531"/>
    <property type="match status" value="1"/>
</dbReference>
<feature type="compositionally biased region" description="Gly residues" evidence="5">
    <location>
        <begin position="794"/>
        <end position="806"/>
    </location>
</feature>
<dbReference type="InterPro" id="IPR006530">
    <property type="entry name" value="YD"/>
</dbReference>
<dbReference type="Pfam" id="PF05593">
    <property type="entry name" value="RHS_repeat"/>
    <property type="match status" value="2"/>
</dbReference>
<dbReference type="Pfam" id="PF05954">
    <property type="entry name" value="Phage_GPD"/>
    <property type="match status" value="1"/>
</dbReference>
<dbReference type="Gene3D" id="4.10.220.110">
    <property type="match status" value="1"/>
</dbReference>
<dbReference type="InterPro" id="IPR006533">
    <property type="entry name" value="T6SS_Vgr_RhsGE"/>
</dbReference>
<dbReference type="Gene3D" id="3.55.50.10">
    <property type="entry name" value="Baseplate protein-like domains"/>
    <property type="match status" value="1"/>
</dbReference>
<evidence type="ECO:0000256" key="4">
    <source>
        <dbReference type="ARBA" id="ARBA00022737"/>
    </source>
</evidence>
<feature type="domain" description="Teneurin-like YD-shell" evidence="10">
    <location>
        <begin position="1256"/>
        <end position="1407"/>
    </location>
</feature>
<keyword evidence="4" id="KW-0677">Repeat</keyword>
<organism evidence="11 12">
    <name type="scientific">Oligella urethralis</name>
    <dbReference type="NCBI Taxonomy" id="90245"/>
    <lineage>
        <taxon>Bacteria</taxon>
        <taxon>Pseudomonadati</taxon>
        <taxon>Pseudomonadota</taxon>
        <taxon>Betaproteobacteria</taxon>
        <taxon>Burkholderiales</taxon>
        <taxon>Alcaligenaceae</taxon>
        <taxon>Oligella</taxon>
    </lineage>
</organism>
<dbReference type="InterPro" id="IPR050708">
    <property type="entry name" value="T6SS_VgrG/RHS"/>
</dbReference>
<feature type="domain" description="Gp5/Type VI secretion system Vgr protein OB-fold" evidence="7">
    <location>
        <begin position="382"/>
        <end position="449"/>
    </location>
</feature>
<dbReference type="Gene3D" id="2.40.50.230">
    <property type="entry name" value="Gp5 N-terminal domain"/>
    <property type="match status" value="1"/>
</dbReference>
<sequence length="2072" mass="234597">MNRVVNLTTLFAERLRFLSLQGSEQLSALFEYRIQAVCEDSPIEQSQLPGTDVTIEIDTGAQPRYLNGMVREVRLVSEKLVNEKKYFIYELFVVPQLWYSTQAKNSRIYQEMSALDVVREVLESYDLLIEEKLIESYRKWTYCVQYDETDFAFISRLLEHEGIYYWFRHEEGKHYLVLSDYKESHPKLPVNSTAFYYAEDEMVYAKEQHIFDWQPGGQLTANSYATQDYNFENPRADLSGFSSRLTQKTGMDLTVYEPFGGYVSADESAHYARVHLESIQALQDFAEARTRLRDLAPGYIMTLQNAPFPNDNGDYLVIKVTYDIVMESYVSGADEQYYFEIAATYIPKDTQFRAPRIHQEPKMGGPQTAVVTGPAGEEIWTDKYGRIKVQFHWDRDGQLDENSSCWVRVSSPWAGSGFGGVQIPRVGEEVVVDFVDGQPDRPVVIGRVYNNLNMPPVNLPDDATQSGFFTRSKNGDASNANRLMFDDRPGEEMLSFIAERDMNTLVKDKQTQKIVGNVVSAIAGYRSHTAHSTSDVVLHSGGQARYESDHQRTIDTQLTESIGGNLQEDYLDGVDETITGTFDSTVSGAATHTVQGYHLNTQALDDEEVNGSVEQTIGASETVTIKSSSSLQTASLDWSTPRLNTNAEVSDTKLQSDGNINICSASEVTQQASGQLSRKSSLAFKGHLSYQNMTVSHQKDVPFSLTFTGAKETLAANAFSRNIVDIGLSANARSNQFVAANVMGVNLQLVGHESKSGISSTELVGILYKKGFKKWLNGAGPAFVSAMQSLRNKMGGGKGGKGGKNSGRGRKKKPEKAPNRCKSCRNLSRSQIMAGGAIAAAAGVGMAVAASVNSIDFALGDESFTHVDFSLPGVMPIVWARQYRSNCYAYDEEGALSALGPRWNTPLLQYIYLEEGVPTLVSNEGRLTTCPQALPLQQEIYDRKEELFWSQPAPDRLQVRAKDHSTLLFLQMGSVYRLTQLQDAQGNTLKLYYDERARLLRIESDLYTVHFRYTEQDRIKDIFYYETDAASGRKREQVLASYRYDEEGNLIEATDRYGLSNRYQYQAHHLITRYEDKTGRGVNLAWIMDGEIGRCVHEACDDGSEALSLRYDRENLSTYVTDALGQTTKYVFNAENYLMSIAYCDGTTRINERDEFNNITQVKYQDGTVSRFIYDAFDNLIEVVQPDGTRIRYGYDTDNHLILLEEPNGSQWHRAYNAQHLVEAETDPLGHVTRYQYNSKGQIIRIEDAKGGNKHVGYHVTGDVAWFRDCSGKMTKWDYDFLGRLIKLTEASGTTEEYSYDRYGELAKVARSGVNPIYLEHDAEGRLLKFIDGLDRETAYRYNPAGRVQARIDALNHTVNYRYDPLGRLAELVNENDDSYRFTYDPLGRLVHERAFDGKEKQYHINKQTGRLEGVTFEDQSIAYEYDVMGQLTKVLSADEVREFAYDVNGRLVLAKNPHSLNRFIHDALGNVVEETHQYDVFDHQVTKQWRYQYDELSNLICTLRPDGREVDYLRYGSGHLHGMLLDKERLIDVERDNNHREIARHWAQTMLQTTIYDEAGRLAQQHIQSGQYVKQSILQRDYHYDGANQLTGIKDSRKGELSYQYDPLGRLLKVNGPLGEERFSFDPAHNLLSKSDAQPSHYTPDNTLPSGVSKVVGNLLKRISGYHFDYDARGNLTRKESHKGIQTFSWDAHNQLTRSTSFSSATEPKLCTDYLYDVFGRRIAKRVVDEHRHTVIEQTLYDWEGLTIASEERIGQQLGKHAANPGRDWQNAPALALNVQYLYEDGQFVPLAQYINSSDGQAELLSSRVWQAELAEETQASPKLYHYVCDHLGTPQLLMNQGQDVVWEAKAKAWGETRVIRRAATDEQVINNHRFQGQYYDAETSLHYNTFRYYDPELGRFISQDPIGLTGGINLYQYAPNPVEWVDPLGWHPALVGQVLRNGAILVGGLSRLGKRAHGNSKLSRRRNHVYRIVDIDTGDVYKWGVSGGRIRRDGKSSRAESQVRKLNHEGGNFKSEIVCRNLTRAEALAKEQGFVNAYAIGAMRRDGTARNPLGNKRPKYNEVIVNSYGK</sequence>
<dbReference type="Gene3D" id="2.180.10.10">
    <property type="entry name" value="RHS repeat-associated core"/>
    <property type="match status" value="3"/>
</dbReference>
<dbReference type="NCBIfam" id="TIGR03361">
    <property type="entry name" value="VI_Rhs_Vgr"/>
    <property type="match status" value="1"/>
</dbReference>
<dbReference type="Pfam" id="PF22178">
    <property type="entry name" value="Gp5_trimer_C"/>
    <property type="match status" value="1"/>
</dbReference>
<feature type="domain" description="RHS protein conserved region" evidence="6">
    <location>
        <begin position="1826"/>
        <end position="1858"/>
    </location>
</feature>
<dbReference type="RefSeq" id="WP_113062803.1">
    <property type="nucleotide sequence ID" value="NZ_UATH01000001.1"/>
</dbReference>
<comment type="similarity">
    <text evidence="2">Belongs to the VgrG protein family.</text>
</comment>
<dbReference type="InterPro" id="IPR045351">
    <property type="entry name" value="DUF6531"/>
</dbReference>
<dbReference type="SUPFAM" id="SSF69279">
    <property type="entry name" value="Phage tail proteins"/>
    <property type="match status" value="2"/>
</dbReference>
<dbReference type="Pfam" id="PF25023">
    <property type="entry name" value="TEN_YD-shell"/>
    <property type="match status" value="2"/>
</dbReference>
<proteinExistence type="inferred from homology"/>
<dbReference type="Gene3D" id="2.30.110.50">
    <property type="match status" value="1"/>
</dbReference>
<dbReference type="InterPro" id="IPR056823">
    <property type="entry name" value="TEN-like_YD-shell"/>
</dbReference>
<dbReference type="InterPro" id="IPR006531">
    <property type="entry name" value="Gp5/Vgr_OB"/>
</dbReference>
<dbReference type="Pfam" id="PF03527">
    <property type="entry name" value="RHS"/>
    <property type="match status" value="1"/>
</dbReference>
<dbReference type="Proteomes" id="UP000250242">
    <property type="component" value="Unassembled WGS sequence"/>
</dbReference>
<evidence type="ECO:0000256" key="3">
    <source>
        <dbReference type="ARBA" id="ARBA00022525"/>
    </source>
</evidence>
<evidence type="ECO:0000256" key="5">
    <source>
        <dbReference type="SAM" id="MobiDB-lite"/>
    </source>
</evidence>
<comment type="subcellular location">
    <subcellularLocation>
        <location evidence="1">Secreted</location>
    </subcellularLocation>
</comment>
<dbReference type="InterPro" id="IPR037026">
    <property type="entry name" value="Vgr_OB-fold_dom_sf"/>
</dbReference>
<dbReference type="PANTHER" id="PTHR32305:SF15">
    <property type="entry name" value="PROTEIN RHSA-RELATED"/>
    <property type="match status" value="1"/>
</dbReference>
<evidence type="ECO:0000259" key="9">
    <source>
        <dbReference type="Pfam" id="PF22178"/>
    </source>
</evidence>
<evidence type="ECO:0000259" key="8">
    <source>
        <dbReference type="Pfam" id="PF20148"/>
    </source>
</evidence>
<dbReference type="NCBIfam" id="TIGR01646">
    <property type="entry name" value="vgr_GE"/>
    <property type="match status" value="1"/>
</dbReference>
<evidence type="ECO:0000259" key="10">
    <source>
        <dbReference type="Pfam" id="PF25023"/>
    </source>
</evidence>
<dbReference type="GO" id="GO:0005576">
    <property type="term" value="C:extracellular region"/>
    <property type="evidence" value="ECO:0007669"/>
    <property type="project" value="UniProtKB-SubCell"/>
</dbReference>
<dbReference type="EMBL" id="UATH01000001">
    <property type="protein sequence ID" value="SPY08788.1"/>
    <property type="molecule type" value="Genomic_DNA"/>
</dbReference>
<reference evidence="11 12" key="1">
    <citation type="submission" date="2018-06" db="EMBL/GenBank/DDBJ databases">
        <authorList>
            <consortium name="Pathogen Informatics"/>
            <person name="Doyle S."/>
        </authorList>
    </citation>
    <scope>NUCLEOTIDE SEQUENCE [LARGE SCALE GENOMIC DNA]</scope>
    <source>
        <strain evidence="11 12">NCTC11009</strain>
    </source>
</reference>
<evidence type="ECO:0000256" key="1">
    <source>
        <dbReference type="ARBA" id="ARBA00004613"/>
    </source>
</evidence>
<dbReference type="Pfam" id="PF04717">
    <property type="entry name" value="Phage_base_V"/>
    <property type="match status" value="1"/>
</dbReference>
<gene>
    <name evidence="11" type="primary">wapA_2</name>
    <name evidence="11" type="ORF">NCTC11009_02020</name>
</gene>